<sequence>MYPYNTLAAMKSESDQGPDTPFITPTDLILAFFSGHGNDRTPQTQWFQSGSGFSPSTLPVLLSLVVLTLYCLLVMAHMLQSGVAGVTSTAWDSAAELVTLALRSRYPRHIGHTSVGIGTVGTSNEAVGIRNDLRDEVEIMFRRDVERDRGAKGTEVGFVEMNRAY</sequence>
<feature type="transmembrane region" description="Helical" evidence="1">
    <location>
        <begin position="60"/>
        <end position="79"/>
    </location>
</feature>
<keyword evidence="1" id="KW-0472">Membrane</keyword>
<reference evidence="2" key="1">
    <citation type="journal article" date="2020" name="Stud. Mycol.">
        <title>101 Dothideomycetes genomes: a test case for predicting lifestyles and emergence of pathogens.</title>
        <authorList>
            <person name="Haridas S."/>
            <person name="Albert R."/>
            <person name="Binder M."/>
            <person name="Bloem J."/>
            <person name="Labutti K."/>
            <person name="Salamov A."/>
            <person name="Andreopoulos B."/>
            <person name="Baker S."/>
            <person name="Barry K."/>
            <person name="Bills G."/>
            <person name="Bluhm B."/>
            <person name="Cannon C."/>
            <person name="Castanera R."/>
            <person name="Culley D."/>
            <person name="Daum C."/>
            <person name="Ezra D."/>
            <person name="Gonzalez J."/>
            <person name="Henrissat B."/>
            <person name="Kuo A."/>
            <person name="Liang C."/>
            <person name="Lipzen A."/>
            <person name="Lutzoni F."/>
            <person name="Magnuson J."/>
            <person name="Mondo S."/>
            <person name="Nolan M."/>
            <person name="Ohm R."/>
            <person name="Pangilinan J."/>
            <person name="Park H.-J."/>
            <person name="Ramirez L."/>
            <person name="Alfaro M."/>
            <person name="Sun H."/>
            <person name="Tritt A."/>
            <person name="Yoshinaga Y."/>
            <person name="Zwiers L.-H."/>
            <person name="Turgeon B."/>
            <person name="Goodwin S."/>
            <person name="Spatafora J."/>
            <person name="Crous P."/>
            <person name="Grigoriev I."/>
        </authorList>
    </citation>
    <scope>NUCLEOTIDE SEQUENCE</scope>
    <source>
        <strain evidence="2">CBS 123094</strain>
    </source>
</reference>
<name>A0A6A5W7T7_9PLEO</name>
<keyword evidence="1" id="KW-0812">Transmembrane</keyword>
<keyword evidence="1" id="KW-1133">Transmembrane helix</keyword>
<dbReference type="EMBL" id="ML977644">
    <property type="protein sequence ID" value="KAF1995175.1"/>
    <property type="molecule type" value="Genomic_DNA"/>
</dbReference>
<gene>
    <name evidence="2" type="ORF">P154DRAFT_538977</name>
</gene>
<evidence type="ECO:0000256" key="1">
    <source>
        <dbReference type="SAM" id="Phobius"/>
    </source>
</evidence>
<accession>A0A6A5W7T7</accession>
<evidence type="ECO:0000313" key="3">
    <source>
        <dbReference type="Proteomes" id="UP000799779"/>
    </source>
</evidence>
<dbReference type="OrthoDB" id="5342924at2759"/>
<dbReference type="Proteomes" id="UP000799779">
    <property type="component" value="Unassembled WGS sequence"/>
</dbReference>
<keyword evidence="3" id="KW-1185">Reference proteome</keyword>
<proteinExistence type="predicted"/>
<evidence type="ECO:0000313" key="2">
    <source>
        <dbReference type="EMBL" id="KAF1995175.1"/>
    </source>
</evidence>
<dbReference type="AlphaFoldDB" id="A0A6A5W7T7"/>
<protein>
    <submittedName>
        <fullName evidence="2">Uncharacterized protein</fullName>
    </submittedName>
</protein>
<organism evidence="2 3">
    <name type="scientific">Amniculicola lignicola CBS 123094</name>
    <dbReference type="NCBI Taxonomy" id="1392246"/>
    <lineage>
        <taxon>Eukaryota</taxon>
        <taxon>Fungi</taxon>
        <taxon>Dikarya</taxon>
        <taxon>Ascomycota</taxon>
        <taxon>Pezizomycotina</taxon>
        <taxon>Dothideomycetes</taxon>
        <taxon>Pleosporomycetidae</taxon>
        <taxon>Pleosporales</taxon>
        <taxon>Amniculicolaceae</taxon>
        <taxon>Amniculicola</taxon>
    </lineage>
</organism>